<keyword evidence="10" id="KW-1185">Reference proteome</keyword>
<sequence>MCIICKYKCKNELRPIKFTSENQEDRFMGSKTILRDNKGTVYKIIPSDNRREVEFYVSIDKYHVLNKYSIIPKFRKIVKVERSSIYKQYNNNEKTNNQRHFMIRHLHLPNFLIANFLQNIGLRNSNESIIYQNLDCSNFQSSCSNNNSMTLKKSNMGYEIAIAMDDFVKGYKHPHILDLKVGTSWIGQMEGEPAFKARQLLLEMFPKKEDRKLEIEKRLLEKIQKKEEKISDEEYQWKLYPQKSCILKRISGLIHRIYKRNIKSDIIFRDSNSSNYNIQNDNSYYSLVSPASANIHDLRYLLKSYKQQLTIETTCQHEIGIRIQGLIGNDKFVTRQQGKELSAIKTKQTIENFLSMSPQLCKLAIRKLQILKTWLLTQTNFKLIATSIVLVFDSSDIEKCDVRWLDFTHALKRNNSYSNNFNQGLVLGIDSVLDIANRVLVRQETK</sequence>
<dbReference type="Gene3D" id="3.30.470.160">
    <property type="entry name" value="Inositol polyphosphate kinase"/>
    <property type="match status" value="2"/>
</dbReference>
<dbReference type="GO" id="GO:0005524">
    <property type="term" value="F:ATP binding"/>
    <property type="evidence" value="ECO:0007669"/>
    <property type="project" value="UniProtKB-KW"/>
</dbReference>
<evidence type="ECO:0000256" key="6">
    <source>
        <dbReference type="ARBA" id="ARBA00036164"/>
    </source>
</evidence>
<reference evidence="9 10" key="1">
    <citation type="submission" date="2016-10" db="EMBL/GenBank/DDBJ databases">
        <title>Reductive evolution of mitochondrial metabolism and differential evolution of invasion-related proteins in Cryptosporidium.</title>
        <authorList>
            <person name="Liu S."/>
            <person name="Roellig D.M."/>
            <person name="Guo Y."/>
            <person name="Li N."/>
            <person name="Frace M.A."/>
            <person name="Tang K."/>
            <person name="Zhang L."/>
            <person name="Feng Y."/>
            <person name="Xiao L."/>
        </authorList>
    </citation>
    <scope>NUCLEOTIDE SEQUENCE [LARGE SCALE GENOMIC DNA]</scope>
    <source>
        <strain evidence="9">30847</strain>
    </source>
</reference>
<dbReference type="Proteomes" id="UP000186804">
    <property type="component" value="Unassembled WGS sequence"/>
</dbReference>
<evidence type="ECO:0000313" key="10">
    <source>
        <dbReference type="Proteomes" id="UP000186804"/>
    </source>
</evidence>
<keyword evidence="2 8" id="KW-0808">Transferase</keyword>
<name>A0A1J4MT70_9CRYT</name>
<comment type="similarity">
    <text evidence="1 8">Belongs to the inositol phosphokinase (IPK) family.</text>
</comment>
<evidence type="ECO:0000256" key="7">
    <source>
        <dbReference type="ARBA" id="ARBA00036525"/>
    </source>
</evidence>
<dbReference type="GO" id="GO:0005634">
    <property type="term" value="C:nucleus"/>
    <property type="evidence" value="ECO:0007669"/>
    <property type="project" value="TreeGrafter"/>
</dbReference>
<comment type="catalytic activity">
    <reaction evidence="7">
        <text>1D-myo-inositol 1,3,4,6-tetrakisphosphate + ATP = 1D-myo-inositol 1,3,4,5,6-pentakisphosphate + ADP + H(+)</text>
        <dbReference type="Rhea" id="RHEA:12717"/>
        <dbReference type="ChEBI" id="CHEBI:15378"/>
        <dbReference type="ChEBI" id="CHEBI:30616"/>
        <dbReference type="ChEBI" id="CHEBI:57660"/>
        <dbReference type="ChEBI" id="CHEBI:57733"/>
        <dbReference type="ChEBI" id="CHEBI:456216"/>
        <dbReference type="EC" id="2.7.1.140"/>
    </reaction>
</comment>
<evidence type="ECO:0000256" key="1">
    <source>
        <dbReference type="ARBA" id="ARBA00007374"/>
    </source>
</evidence>
<dbReference type="RefSeq" id="XP_067069109.1">
    <property type="nucleotide sequence ID" value="XM_067212203.1"/>
</dbReference>
<evidence type="ECO:0000256" key="5">
    <source>
        <dbReference type="ARBA" id="ARBA00022840"/>
    </source>
</evidence>
<dbReference type="GO" id="GO:0032958">
    <property type="term" value="P:inositol phosphate biosynthetic process"/>
    <property type="evidence" value="ECO:0007669"/>
    <property type="project" value="InterPro"/>
</dbReference>
<dbReference type="VEuPathDB" id="CryptoDB:cand_019730"/>
<evidence type="ECO:0000313" key="9">
    <source>
        <dbReference type="EMBL" id="OII77263.1"/>
    </source>
</evidence>
<dbReference type="InterPro" id="IPR038286">
    <property type="entry name" value="IPK_sf"/>
</dbReference>
<evidence type="ECO:0000256" key="2">
    <source>
        <dbReference type="ARBA" id="ARBA00022679"/>
    </source>
</evidence>
<dbReference type="EMBL" id="LRBS01000043">
    <property type="protein sequence ID" value="OII77263.1"/>
    <property type="molecule type" value="Genomic_DNA"/>
</dbReference>
<dbReference type="GO" id="GO:0005737">
    <property type="term" value="C:cytoplasm"/>
    <property type="evidence" value="ECO:0007669"/>
    <property type="project" value="TreeGrafter"/>
</dbReference>
<evidence type="ECO:0000256" key="8">
    <source>
        <dbReference type="RuleBase" id="RU363090"/>
    </source>
</evidence>
<protein>
    <recommendedName>
        <fullName evidence="8">Kinase</fullName>
        <ecNumber evidence="8">2.7.-.-</ecNumber>
    </recommendedName>
</protein>
<comment type="catalytic activity">
    <reaction evidence="6">
        <text>1D-myo-inositol 1,4,5-trisphosphate + 2 ATP = 1D-myo-inositol 1,3,4,5,6-pentakisphosphate + 2 ADP + 2 H(+)</text>
        <dbReference type="Rhea" id="RHEA:32359"/>
        <dbReference type="ChEBI" id="CHEBI:15378"/>
        <dbReference type="ChEBI" id="CHEBI:30616"/>
        <dbReference type="ChEBI" id="CHEBI:57733"/>
        <dbReference type="ChEBI" id="CHEBI:203600"/>
        <dbReference type="ChEBI" id="CHEBI:456216"/>
        <dbReference type="EC" id="2.7.1.151"/>
    </reaction>
</comment>
<keyword evidence="4 8" id="KW-0418">Kinase</keyword>
<evidence type="ECO:0000256" key="3">
    <source>
        <dbReference type="ARBA" id="ARBA00022741"/>
    </source>
</evidence>
<accession>A0A1J4MT70</accession>
<dbReference type="AlphaFoldDB" id="A0A1J4MT70"/>
<dbReference type="PANTHER" id="PTHR12400:SF51">
    <property type="entry name" value="INOSITOL POLYPHOSPHATE MULTIKINASE"/>
    <property type="match status" value="1"/>
</dbReference>
<dbReference type="Pfam" id="PF03770">
    <property type="entry name" value="IPK"/>
    <property type="match status" value="1"/>
</dbReference>
<dbReference type="InterPro" id="IPR005522">
    <property type="entry name" value="IPK"/>
</dbReference>
<keyword evidence="3" id="KW-0547">Nucleotide-binding</keyword>
<dbReference type="PANTHER" id="PTHR12400">
    <property type="entry name" value="INOSITOL POLYPHOSPHATE KINASE"/>
    <property type="match status" value="1"/>
</dbReference>
<proteinExistence type="inferred from homology"/>
<organism evidence="9 10">
    <name type="scientific">Cryptosporidium andersoni</name>
    <dbReference type="NCBI Taxonomy" id="117008"/>
    <lineage>
        <taxon>Eukaryota</taxon>
        <taxon>Sar</taxon>
        <taxon>Alveolata</taxon>
        <taxon>Apicomplexa</taxon>
        <taxon>Conoidasida</taxon>
        <taxon>Coccidia</taxon>
        <taxon>Eucoccidiorida</taxon>
        <taxon>Eimeriorina</taxon>
        <taxon>Cryptosporidiidae</taxon>
        <taxon>Cryptosporidium</taxon>
    </lineage>
</organism>
<comment type="caution">
    <text evidence="9">The sequence shown here is derived from an EMBL/GenBank/DDBJ whole genome shotgun (WGS) entry which is preliminary data.</text>
</comment>
<keyword evidence="5" id="KW-0067">ATP-binding</keyword>
<dbReference type="EC" id="2.7.-.-" evidence="8"/>
<evidence type="ECO:0000256" key="4">
    <source>
        <dbReference type="ARBA" id="ARBA00022777"/>
    </source>
</evidence>
<dbReference type="GO" id="GO:0047326">
    <property type="term" value="F:inositol-1,3,4,6-tetrakisphosphate 5-kinase activity"/>
    <property type="evidence" value="ECO:0007669"/>
    <property type="project" value="RHEA"/>
</dbReference>
<dbReference type="OrthoDB" id="2573163at2759"/>
<gene>
    <name evidence="9" type="ORF">cand_019730</name>
</gene>
<dbReference type="GeneID" id="92366157"/>
<dbReference type="GO" id="GO:0008440">
    <property type="term" value="F:inositol-1,4,5-trisphosphate 3-kinase activity"/>
    <property type="evidence" value="ECO:0007669"/>
    <property type="project" value="TreeGrafter"/>
</dbReference>
<dbReference type="SUPFAM" id="SSF56104">
    <property type="entry name" value="SAICAR synthase-like"/>
    <property type="match status" value="2"/>
</dbReference>